<comment type="caution">
    <text evidence="2">The sequence shown here is derived from an EMBL/GenBank/DDBJ whole genome shotgun (WGS) entry which is preliminary data.</text>
</comment>
<sequence>MNARSNSDLLLVLDQMRGDRNEANLHIAAIRLDIKQLCDKLELAIDAAAEMARSANDNASKAHQRLDARESREKGIMIGIGLGSGSIGAALMKFFS</sequence>
<keyword evidence="1" id="KW-0472">Membrane</keyword>
<dbReference type="Proteomes" id="UP001265315">
    <property type="component" value="Unassembled WGS sequence"/>
</dbReference>
<proteinExistence type="predicted"/>
<dbReference type="AlphaFoldDB" id="A0AAW8LSA0"/>
<dbReference type="RefSeq" id="WP_209689094.1">
    <property type="nucleotide sequence ID" value="NZ_JAGIPM010000001.1"/>
</dbReference>
<keyword evidence="1" id="KW-1133">Transmembrane helix</keyword>
<name>A0AAW8LSA0_AGRTU</name>
<dbReference type="EMBL" id="JAVDSW010000001">
    <property type="protein sequence ID" value="MDR6701602.1"/>
    <property type="molecule type" value="Genomic_DNA"/>
</dbReference>
<gene>
    <name evidence="2" type="ORF">J2W61_001430</name>
</gene>
<organism evidence="2 3">
    <name type="scientific">Agrobacterium tumefaciens</name>
    <dbReference type="NCBI Taxonomy" id="358"/>
    <lineage>
        <taxon>Bacteria</taxon>
        <taxon>Pseudomonadati</taxon>
        <taxon>Pseudomonadota</taxon>
        <taxon>Alphaproteobacteria</taxon>
        <taxon>Hyphomicrobiales</taxon>
        <taxon>Rhizobiaceae</taxon>
        <taxon>Rhizobium/Agrobacterium group</taxon>
        <taxon>Agrobacterium</taxon>
        <taxon>Agrobacterium tumefaciens complex</taxon>
    </lineage>
</organism>
<evidence type="ECO:0000313" key="2">
    <source>
        <dbReference type="EMBL" id="MDR6701602.1"/>
    </source>
</evidence>
<evidence type="ECO:0000256" key="1">
    <source>
        <dbReference type="SAM" id="Phobius"/>
    </source>
</evidence>
<keyword evidence="2" id="KW-0449">Lipoprotein</keyword>
<keyword evidence="1" id="KW-0812">Transmembrane</keyword>
<protein>
    <submittedName>
        <fullName evidence="2">Outer membrane murein-binding lipoprotein Lpp</fullName>
    </submittedName>
</protein>
<accession>A0AAW8LSA0</accession>
<feature type="transmembrane region" description="Helical" evidence="1">
    <location>
        <begin position="75"/>
        <end position="95"/>
    </location>
</feature>
<evidence type="ECO:0000313" key="3">
    <source>
        <dbReference type="Proteomes" id="UP001265315"/>
    </source>
</evidence>
<reference evidence="2" key="1">
    <citation type="submission" date="2023-07" db="EMBL/GenBank/DDBJ databases">
        <title>Sorghum-associated microbial communities from plants grown in Nebraska, USA.</title>
        <authorList>
            <person name="Schachtman D."/>
        </authorList>
    </citation>
    <scope>NUCLEOTIDE SEQUENCE</scope>
    <source>
        <strain evidence="2">1457</strain>
    </source>
</reference>